<evidence type="ECO:0000313" key="3">
    <source>
        <dbReference type="Proteomes" id="UP001652621"/>
    </source>
</evidence>
<feature type="domain" description="Integrase catalytic" evidence="2">
    <location>
        <begin position="1"/>
        <end position="153"/>
    </location>
</feature>
<dbReference type="GeneID" id="109613843"/>
<evidence type="ECO:0000259" key="2">
    <source>
        <dbReference type="PROSITE" id="PS50994"/>
    </source>
</evidence>
<feature type="compositionally biased region" description="Low complexity" evidence="1">
    <location>
        <begin position="194"/>
        <end position="221"/>
    </location>
</feature>
<dbReference type="RefSeq" id="XP_058978630.1">
    <property type="nucleotide sequence ID" value="XM_059122647.1"/>
</dbReference>
<feature type="region of interest" description="Disordered" evidence="1">
    <location>
        <begin position="137"/>
        <end position="245"/>
    </location>
</feature>
<dbReference type="SUPFAM" id="SSF53098">
    <property type="entry name" value="Ribonuclease H-like"/>
    <property type="match status" value="1"/>
</dbReference>
<dbReference type="InterPro" id="IPR050951">
    <property type="entry name" value="Retrovirus_Pol_polyprotein"/>
</dbReference>
<evidence type="ECO:0000256" key="1">
    <source>
        <dbReference type="SAM" id="MobiDB-lite"/>
    </source>
</evidence>
<reference evidence="4" key="1">
    <citation type="submission" date="2025-08" db="UniProtKB">
        <authorList>
            <consortium name="RefSeq"/>
        </authorList>
    </citation>
    <scope>IDENTIFICATION</scope>
    <source>
        <strain evidence="4">Aabys</strain>
        <tissue evidence="4">Whole body</tissue>
    </source>
</reference>
<keyword evidence="3" id="KW-1185">Reference proteome</keyword>
<feature type="compositionally biased region" description="Low complexity" evidence="1">
    <location>
        <begin position="228"/>
        <end position="245"/>
    </location>
</feature>
<dbReference type="Pfam" id="PF00665">
    <property type="entry name" value="rve"/>
    <property type="match status" value="1"/>
</dbReference>
<sequence>MEYTHKQYNDILVVVDAFTKFVWLYPTKSTGTNEVIDKLCKQSSVFGNPQKVITDRGTAFTSKQFDEYCKTQGIQHLLISTGVPRGNGQVERMHRIIIPMLAKLCVESPGFCRSLINIYKSFNNYITNNKVTNNQQQQHMFEQQPRQHMCEQQQHMYAQQQHHMYAQHQQSHDQQQQQYEQQQLQNRNHKCQHVKQQPHQFQQINQHQQHMYAQYEKQQQNRNHRCQHQQVHQDQQNVKQQPQHF</sequence>
<gene>
    <name evidence="4" type="primary">LOC109613843</name>
</gene>
<proteinExistence type="predicted"/>
<dbReference type="InterPro" id="IPR012337">
    <property type="entry name" value="RNaseH-like_sf"/>
</dbReference>
<dbReference type="PROSITE" id="PS50994">
    <property type="entry name" value="INTEGRASE"/>
    <property type="match status" value="1"/>
</dbReference>
<feature type="compositionally biased region" description="Low complexity" evidence="1">
    <location>
        <begin position="137"/>
        <end position="185"/>
    </location>
</feature>
<dbReference type="PANTHER" id="PTHR37984:SF5">
    <property type="entry name" value="PROTEIN NYNRIN-LIKE"/>
    <property type="match status" value="1"/>
</dbReference>
<dbReference type="InterPro" id="IPR036397">
    <property type="entry name" value="RNaseH_sf"/>
</dbReference>
<protein>
    <submittedName>
        <fullName evidence="4">Mediator of RNA polymerase II transcription subunit 26</fullName>
    </submittedName>
</protein>
<name>A0ABM3UYL0_MUSDO</name>
<accession>A0ABM3UYL0</accession>
<organism evidence="3 4">
    <name type="scientific">Musca domestica</name>
    <name type="common">House fly</name>
    <dbReference type="NCBI Taxonomy" id="7370"/>
    <lineage>
        <taxon>Eukaryota</taxon>
        <taxon>Metazoa</taxon>
        <taxon>Ecdysozoa</taxon>
        <taxon>Arthropoda</taxon>
        <taxon>Hexapoda</taxon>
        <taxon>Insecta</taxon>
        <taxon>Pterygota</taxon>
        <taxon>Neoptera</taxon>
        <taxon>Endopterygota</taxon>
        <taxon>Diptera</taxon>
        <taxon>Brachycera</taxon>
        <taxon>Muscomorpha</taxon>
        <taxon>Muscoidea</taxon>
        <taxon>Muscidae</taxon>
        <taxon>Musca</taxon>
    </lineage>
</organism>
<evidence type="ECO:0000313" key="4">
    <source>
        <dbReference type="RefSeq" id="XP_058978630.1"/>
    </source>
</evidence>
<dbReference type="InterPro" id="IPR001584">
    <property type="entry name" value="Integrase_cat-core"/>
</dbReference>
<dbReference type="Gene3D" id="3.30.420.10">
    <property type="entry name" value="Ribonuclease H-like superfamily/Ribonuclease H"/>
    <property type="match status" value="1"/>
</dbReference>
<dbReference type="Proteomes" id="UP001652621">
    <property type="component" value="Unplaced"/>
</dbReference>
<dbReference type="PANTHER" id="PTHR37984">
    <property type="entry name" value="PROTEIN CBG26694"/>
    <property type="match status" value="1"/>
</dbReference>